<accession>A0AAW2LLH2</accession>
<name>A0AAW2LLH2_9LAMI</name>
<dbReference type="PANTHER" id="PTHR47382:SF1">
    <property type="entry name" value="USPA DOMAIN-CONTAINING PROTEIN"/>
    <property type="match status" value="1"/>
</dbReference>
<sequence>MNLLSKVKGRVRAPQTEYMEGEDSMDIDEGQYRNFTATSPEIVEIVEESKSRDGGGSDVYVAVGKNDLHVLKWVLDHAVSPGSRVFLVHVFPPVSYIPTPGAVPTTLSVAFIVLMKTEVFLSIFTCTVPVGRLSRSQLSKDQLQVYIREESNKRKHLLEKYIRLCNESKVVVDTMLVESNASTKAILELIPVANITNLVMGTKQSSFSRLSRKGLGKGEYVKKYAPDYCEVTVVHDDRDRKMKDRQSQTSDQIVPSQEPRATERHFFECVCFSGKFT</sequence>
<reference evidence="2" key="2">
    <citation type="journal article" date="2024" name="Plant">
        <title>Genomic evolution and insights into agronomic trait innovations of Sesamum species.</title>
        <authorList>
            <person name="Miao H."/>
            <person name="Wang L."/>
            <person name="Qu L."/>
            <person name="Liu H."/>
            <person name="Sun Y."/>
            <person name="Le M."/>
            <person name="Wang Q."/>
            <person name="Wei S."/>
            <person name="Zheng Y."/>
            <person name="Lin W."/>
            <person name="Duan Y."/>
            <person name="Cao H."/>
            <person name="Xiong S."/>
            <person name="Wang X."/>
            <person name="Wei L."/>
            <person name="Li C."/>
            <person name="Ma Q."/>
            <person name="Ju M."/>
            <person name="Zhao R."/>
            <person name="Li G."/>
            <person name="Mu C."/>
            <person name="Tian Q."/>
            <person name="Mei H."/>
            <person name="Zhang T."/>
            <person name="Gao T."/>
            <person name="Zhang H."/>
        </authorList>
    </citation>
    <scope>NUCLEOTIDE SEQUENCE</scope>
    <source>
        <strain evidence="2">G01</strain>
    </source>
</reference>
<reference evidence="2" key="1">
    <citation type="submission" date="2020-06" db="EMBL/GenBank/DDBJ databases">
        <authorList>
            <person name="Li T."/>
            <person name="Hu X."/>
            <person name="Zhang T."/>
            <person name="Song X."/>
            <person name="Zhang H."/>
            <person name="Dai N."/>
            <person name="Sheng W."/>
            <person name="Hou X."/>
            <person name="Wei L."/>
        </authorList>
    </citation>
    <scope>NUCLEOTIDE SEQUENCE</scope>
    <source>
        <strain evidence="2">G01</strain>
        <tissue evidence="2">Leaf</tissue>
    </source>
</reference>
<evidence type="ECO:0000313" key="2">
    <source>
        <dbReference type="EMBL" id="KAL0318566.1"/>
    </source>
</evidence>
<proteinExistence type="predicted"/>
<dbReference type="EMBL" id="JACGWK010000013">
    <property type="protein sequence ID" value="KAL0318566.1"/>
    <property type="molecule type" value="Genomic_DNA"/>
</dbReference>
<gene>
    <name evidence="2" type="ORF">Sangu_2012800</name>
</gene>
<dbReference type="Gene3D" id="3.40.50.620">
    <property type="entry name" value="HUPs"/>
    <property type="match status" value="1"/>
</dbReference>
<dbReference type="AlphaFoldDB" id="A0AAW2LLH2"/>
<dbReference type="SUPFAM" id="SSF52402">
    <property type="entry name" value="Adenine nucleotide alpha hydrolases-like"/>
    <property type="match status" value="1"/>
</dbReference>
<dbReference type="InterPro" id="IPR014729">
    <property type="entry name" value="Rossmann-like_a/b/a_fold"/>
</dbReference>
<dbReference type="PANTHER" id="PTHR47382">
    <property type="entry name" value="U-BOX DOMAIN-CONTAINING PROTEIN 52-LIKE"/>
    <property type="match status" value="1"/>
</dbReference>
<comment type="caution">
    <text evidence="2">The sequence shown here is derived from an EMBL/GenBank/DDBJ whole genome shotgun (WGS) entry which is preliminary data.</text>
</comment>
<feature type="region of interest" description="Disordered" evidence="1">
    <location>
        <begin position="239"/>
        <end position="259"/>
    </location>
</feature>
<organism evidence="2">
    <name type="scientific">Sesamum angustifolium</name>
    <dbReference type="NCBI Taxonomy" id="2727405"/>
    <lineage>
        <taxon>Eukaryota</taxon>
        <taxon>Viridiplantae</taxon>
        <taxon>Streptophyta</taxon>
        <taxon>Embryophyta</taxon>
        <taxon>Tracheophyta</taxon>
        <taxon>Spermatophyta</taxon>
        <taxon>Magnoliopsida</taxon>
        <taxon>eudicotyledons</taxon>
        <taxon>Gunneridae</taxon>
        <taxon>Pentapetalae</taxon>
        <taxon>asterids</taxon>
        <taxon>lamiids</taxon>
        <taxon>Lamiales</taxon>
        <taxon>Pedaliaceae</taxon>
        <taxon>Sesamum</taxon>
    </lineage>
</organism>
<evidence type="ECO:0000256" key="1">
    <source>
        <dbReference type="SAM" id="MobiDB-lite"/>
    </source>
</evidence>
<protein>
    <submittedName>
        <fullName evidence="2">Uncharacterized protein</fullName>
    </submittedName>
</protein>